<dbReference type="Gene3D" id="3.40.50.11060">
    <property type="entry name" value="GTPase HflX, N-terminal domain"/>
    <property type="match status" value="1"/>
</dbReference>
<keyword evidence="5 6" id="KW-0342">GTP-binding</keyword>
<evidence type="ECO:0000256" key="6">
    <source>
        <dbReference type="HAMAP-Rule" id="MF_00900"/>
    </source>
</evidence>
<dbReference type="SUPFAM" id="SSF52540">
    <property type="entry name" value="P-loop containing nucleoside triphosphate hydrolases"/>
    <property type="match status" value="1"/>
</dbReference>
<dbReference type="Pfam" id="PF19275">
    <property type="entry name" value="HflX_C"/>
    <property type="match status" value="1"/>
</dbReference>
<organism evidence="10 11">
    <name type="scientific">Sphingomonas guangdongensis</name>
    <dbReference type="NCBI Taxonomy" id="1141890"/>
    <lineage>
        <taxon>Bacteria</taxon>
        <taxon>Pseudomonadati</taxon>
        <taxon>Pseudomonadota</taxon>
        <taxon>Alphaproteobacteria</taxon>
        <taxon>Sphingomonadales</taxon>
        <taxon>Sphingomonadaceae</taxon>
        <taxon>Sphingomonas</taxon>
    </lineage>
</organism>
<keyword evidence="2 8" id="KW-0479">Metal-binding</keyword>
<dbReference type="InterPro" id="IPR027417">
    <property type="entry name" value="P-loop_NTPase"/>
</dbReference>
<reference evidence="10 11" key="1">
    <citation type="submission" date="2017-07" db="EMBL/GenBank/DDBJ databases">
        <authorList>
            <person name="Sun Z.S."/>
            <person name="Albrecht U."/>
            <person name="Echele G."/>
            <person name="Lee C.C."/>
        </authorList>
    </citation>
    <scope>NUCLEOTIDE SEQUENCE [LARGE SCALE GENOMIC DNA]</scope>
    <source>
        <strain evidence="10 11">CGMCC 1.12672</strain>
    </source>
</reference>
<keyword evidence="11" id="KW-1185">Reference proteome</keyword>
<evidence type="ECO:0000256" key="5">
    <source>
        <dbReference type="ARBA" id="ARBA00023134"/>
    </source>
</evidence>
<comment type="cofactor">
    <cofactor evidence="8">
        <name>Mg(2+)</name>
        <dbReference type="ChEBI" id="CHEBI:18420"/>
    </cofactor>
</comment>
<comment type="subunit">
    <text evidence="6">Monomer. Associates with the 50S ribosomal subunit.</text>
</comment>
<dbReference type="HAMAP" id="MF_00900">
    <property type="entry name" value="GTPase_HflX"/>
    <property type="match status" value="1"/>
</dbReference>
<keyword evidence="3 6" id="KW-0547">Nucleotide-binding</keyword>
<dbReference type="Pfam" id="PF16360">
    <property type="entry name" value="GTP-bdg_M"/>
    <property type="match status" value="1"/>
</dbReference>
<dbReference type="Gene3D" id="6.10.250.2860">
    <property type="match status" value="1"/>
</dbReference>
<keyword evidence="4 8" id="KW-0460">Magnesium</keyword>
<dbReference type="OrthoDB" id="9812272at2"/>
<dbReference type="PIRSF" id="PIRSF006809">
    <property type="entry name" value="GTP-binding_hflX_prd"/>
    <property type="match status" value="1"/>
</dbReference>
<dbReference type="NCBIfam" id="TIGR03156">
    <property type="entry name" value="GTP_HflX"/>
    <property type="match status" value="1"/>
</dbReference>
<evidence type="ECO:0000313" key="10">
    <source>
        <dbReference type="EMBL" id="SOB87858.1"/>
    </source>
</evidence>
<dbReference type="InterPro" id="IPR030394">
    <property type="entry name" value="G_HFLX_dom"/>
</dbReference>
<dbReference type="CDD" id="cd01878">
    <property type="entry name" value="HflX"/>
    <property type="match status" value="1"/>
</dbReference>
<proteinExistence type="inferred from homology"/>
<dbReference type="PANTHER" id="PTHR10229:SF0">
    <property type="entry name" value="GTP-BINDING PROTEIN 6-RELATED"/>
    <property type="match status" value="1"/>
</dbReference>
<dbReference type="PANTHER" id="PTHR10229">
    <property type="entry name" value="GTP-BINDING PROTEIN HFLX"/>
    <property type="match status" value="1"/>
</dbReference>
<evidence type="ECO:0000256" key="3">
    <source>
        <dbReference type="ARBA" id="ARBA00022741"/>
    </source>
</evidence>
<dbReference type="Pfam" id="PF01926">
    <property type="entry name" value="MMR_HSR1"/>
    <property type="match status" value="1"/>
</dbReference>
<dbReference type="Pfam" id="PF13167">
    <property type="entry name" value="GTP-bdg_N"/>
    <property type="match status" value="1"/>
</dbReference>
<name>A0A285R269_9SPHN</name>
<dbReference type="FunFam" id="3.40.50.11060:FF:000001">
    <property type="entry name" value="GTPase HflX"/>
    <property type="match status" value="1"/>
</dbReference>
<evidence type="ECO:0000256" key="8">
    <source>
        <dbReference type="PIRSR" id="PIRSR006809-2"/>
    </source>
</evidence>
<dbReference type="InterPro" id="IPR025121">
    <property type="entry name" value="GTPase_HflX_N"/>
</dbReference>
<dbReference type="InterPro" id="IPR045498">
    <property type="entry name" value="HflX_C"/>
</dbReference>
<sequence length="433" mass="46940">MSEASGGFDRDVEDFARGARAIVVLPDQGGATRDAEARLEETAGLALAIGVEVCRKVAFRVRAAKPATLIGSGQMEQLAEFVKEEGIGLAVFDASLTPVQQRNLETGLGCKVIDRTGLILEIFGERARTAEGRLQVELAHLDYQAGRLVRSWTHLERQRGGFGFLGGPGETQIEADRRLIRDRMARLRRELDGVTRTRGLHRDRRQRAPWPVIALVGYTNAGKSTLFNRLTGADVMAENLLFATLDPTLRQISLPGIDKAILSDTVGFVSDLPTQLVAAFKATLEEVISADLLIHVRDVAHPDSAAQRADVEAVLAEIGVGEGTPRLEAWNKLDLLAGDLRLDLVADAQRREDVVVISALTGEGVDTLIETVAARLTAGHQRYAIALDAGDGAGAAWLHAHGEVLEQAVDGERTHYQVRLAPADYERFMTRAG</sequence>
<evidence type="ECO:0000256" key="7">
    <source>
        <dbReference type="PIRSR" id="PIRSR006809-1"/>
    </source>
</evidence>
<dbReference type="PRINTS" id="PR00326">
    <property type="entry name" value="GTP1OBG"/>
</dbReference>
<dbReference type="GO" id="GO:0005737">
    <property type="term" value="C:cytoplasm"/>
    <property type="evidence" value="ECO:0007669"/>
    <property type="project" value="UniProtKB-SubCell"/>
</dbReference>
<comment type="subcellular location">
    <subcellularLocation>
        <location evidence="6">Cytoplasm</location>
    </subcellularLocation>
    <text evidence="6">May associate with membranes.</text>
</comment>
<dbReference type="InterPro" id="IPR032305">
    <property type="entry name" value="GTP-bd_M"/>
</dbReference>
<feature type="binding site" evidence="8">
    <location>
        <position position="244"/>
    </location>
    <ligand>
        <name>Mg(2+)</name>
        <dbReference type="ChEBI" id="CHEBI:18420"/>
    </ligand>
</feature>
<dbReference type="Gene3D" id="3.40.50.300">
    <property type="entry name" value="P-loop containing nucleotide triphosphate hydrolases"/>
    <property type="match status" value="1"/>
</dbReference>
<feature type="binding site" evidence="8">
    <location>
        <position position="224"/>
    </location>
    <ligand>
        <name>Mg(2+)</name>
        <dbReference type="ChEBI" id="CHEBI:18420"/>
    </ligand>
</feature>
<dbReference type="GO" id="GO:0005525">
    <property type="term" value="F:GTP binding"/>
    <property type="evidence" value="ECO:0007669"/>
    <property type="project" value="UniProtKB-UniRule"/>
</dbReference>
<evidence type="ECO:0000256" key="2">
    <source>
        <dbReference type="ARBA" id="ARBA00022723"/>
    </source>
</evidence>
<evidence type="ECO:0000256" key="4">
    <source>
        <dbReference type="ARBA" id="ARBA00022842"/>
    </source>
</evidence>
<dbReference type="InterPro" id="IPR016496">
    <property type="entry name" value="GTPase_HflX"/>
</dbReference>
<comment type="function">
    <text evidence="6">GTPase that associates with the 50S ribosomal subunit and may have a role during protein synthesis or ribosome biogenesis.</text>
</comment>
<dbReference type="GO" id="GO:0003924">
    <property type="term" value="F:GTPase activity"/>
    <property type="evidence" value="ECO:0007669"/>
    <property type="project" value="UniProtKB-UniRule"/>
</dbReference>
<dbReference type="GO" id="GO:0046872">
    <property type="term" value="F:metal ion binding"/>
    <property type="evidence" value="ECO:0007669"/>
    <property type="project" value="UniProtKB-KW"/>
</dbReference>
<dbReference type="RefSeq" id="WP_097064794.1">
    <property type="nucleotide sequence ID" value="NZ_OBMI01000003.1"/>
</dbReference>
<feature type="binding site" evidence="7">
    <location>
        <begin position="358"/>
        <end position="360"/>
    </location>
    <ligand>
        <name>GTP</name>
        <dbReference type="ChEBI" id="CHEBI:37565"/>
    </ligand>
</feature>
<dbReference type="InterPro" id="IPR006073">
    <property type="entry name" value="GTP-bd"/>
</dbReference>
<feature type="binding site" evidence="7">
    <location>
        <begin position="331"/>
        <end position="334"/>
    </location>
    <ligand>
        <name>GTP</name>
        <dbReference type="ChEBI" id="CHEBI:37565"/>
    </ligand>
</feature>
<feature type="binding site" evidence="7">
    <location>
        <begin position="264"/>
        <end position="267"/>
    </location>
    <ligand>
        <name>GTP</name>
        <dbReference type="ChEBI" id="CHEBI:37565"/>
    </ligand>
</feature>
<evidence type="ECO:0000259" key="9">
    <source>
        <dbReference type="PROSITE" id="PS51705"/>
    </source>
</evidence>
<feature type="binding site" evidence="7">
    <location>
        <begin position="217"/>
        <end position="224"/>
    </location>
    <ligand>
        <name>GTP</name>
        <dbReference type="ChEBI" id="CHEBI:37565"/>
    </ligand>
</feature>
<protein>
    <recommendedName>
        <fullName evidence="6">GTPase HflX</fullName>
    </recommendedName>
    <alternativeName>
        <fullName evidence="6">GTP-binding protein HflX</fullName>
    </alternativeName>
</protein>
<accession>A0A285R269</accession>
<dbReference type="AlphaFoldDB" id="A0A285R269"/>
<dbReference type="EMBL" id="OBMI01000003">
    <property type="protein sequence ID" value="SOB87858.1"/>
    <property type="molecule type" value="Genomic_DNA"/>
</dbReference>
<dbReference type="PROSITE" id="PS51705">
    <property type="entry name" value="G_HFLX"/>
    <property type="match status" value="1"/>
</dbReference>
<dbReference type="Proteomes" id="UP000219494">
    <property type="component" value="Unassembled WGS sequence"/>
</dbReference>
<feature type="binding site" evidence="7">
    <location>
        <begin position="242"/>
        <end position="246"/>
    </location>
    <ligand>
        <name>GTP</name>
        <dbReference type="ChEBI" id="CHEBI:37565"/>
    </ligand>
</feature>
<comment type="similarity">
    <text evidence="6">Belongs to the TRAFAC class OBG-HflX-like GTPase superfamily. HflX GTPase family.</text>
</comment>
<dbReference type="GO" id="GO:0043022">
    <property type="term" value="F:ribosome binding"/>
    <property type="evidence" value="ECO:0007669"/>
    <property type="project" value="TreeGrafter"/>
</dbReference>
<gene>
    <name evidence="6" type="primary">hflX</name>
    <name evidence="10" type="ORF">SAMN06297144_2996</name>
</gene>
<evidence type="ECO:0000256" key="1">
    <source>
        <dbReference type="ARBA" id="ARBA00022490"/>
    </source>
</evidence>
<evidence type="ECO:0000313" key="11">
    <source>
        <dbReference type="Proteomes" id="UP000219494"/>
    </source>
</evidence>
<keyword evidence="1 6" id="KW-0963">Cytoplasm</keyword>
<feature type="domain" description="Hflx-type G" evidence="9">
    <location>
        <begin position="211"/>
        <end position="380"/>
    </location>
</feature>
<dbReference type="InterPro" id="IPR042108">
    <property type="entry name" value="GTPase_HflX_N_sf"/>
</dbReference>